<dbReference type="InterPro" id="IPR050986">
    <property type="entry name" value="GutQ/KpsF_isomerases"/>
</dbReference>
<dbReference type="InterPro" id="IPR046342">
    <property type="entry name" value="CBS_dom_sf"/>
</dbReference>
<dbReference type="GO" id="GO:0019146">
    <property type="term" value="F:arabinose-5-phosphate isomerase activity"/>
    <property type="evidence" value="ECO:0007669"/>
    <property type="project" value="UniProtKB-ARBA"/>
</dbReference>
<dbReference type="GO" id="GO:0097367">
    <property type="term" value="F:carbohydrate derivative binding"/>
    <property type="evidence" value="ECO:0007669"/>
    <property type="project" value="InterPro"/>
</dbReference>
<name>A0A7C2K139_UNCW3</name>
<dbReference type="Pfam" id="PF00571">
    <property type="entry name" value="CBS"/>
    <property type="match status" value="2"/>
</dbReference>
<feature type="domain" description="CBS" evidence="8">
    <location>
        <begin position="203"/>
        <end position="261"/>
    </location>
</feature>
<protein>
    <submittedName>
        <fullName evidence="10">KpsF/GutQ family sugar-phosphate isomerase</fullName>
    </submittedName>
</protein>
<dbReference type="EMBL" id="DTDJ01000047">
    <property type="protein sequence ID" value="HGL18146.1"/>
    <property type="molecule type" value="Genomic_DNA"/>
</dbReference>
<feature type="site" description="Catalytically relevant" evidence="6">
    <location>
        <position position="186"/>
    </location>
</feature>
<accession>A0A7C2K139</accession>
<keyword evidence="2" id="KW-0677">Repeat</keyword>
<dbReference type="GO" id="GO:0046872">
    <property type="term" value="F:metal ion binding"/>
    <property type="evidence" value="ECO:0007669"/>
    <property type="project" value="UniProtKB-KW"/>
</dbReference>
<proteinExistence type="inferred from homology"/>
<dbReference type="Gene3D" id="3.10.580.10">
    <property type="entry name" value="CBS-domain"/>
    <property type="match status" value="1"/>
</dbReference>
<dbReference type="InterPro" id="IPR004800">
    <property type="entry name" value="KdsD/KpsF-type"/>
</dbReference>
<evidence type="ECO:0000256" key="7">
    <source>
        <dbReference type="PROSITE-ProRule" id="PRU00703"/>
    </source>
</evidence>
<keyword evidence="5" id="KW-0862">Zinc</keyword>
<gene>
    <name evidence="10" type="ORF">ENQ77_03090</name>
    <name evidence="11" type="ORF">ENU66_07460</name>
</gene>
<dbReference type="AlphaFoldDB" id="A0A7C2K139"/>
<dbReference type="PIRSF" id="PIRSF004692">
    <property type="entry name" value="KdsD_KpsF"/>
    <property type="match status" value="1"/>
</dbReference>
<keyword evidence="5" id="KW-0479">Metal-binding</keyword>
<dbReference type="FunFam" id="3.40.50.10490:FF:000011">
    <property type="entry name" value="Arabinose 5-phosphate isomerase"/>
    <property type="match status" value="1"/>
</dbReference>
<evidence type="ECO:0000259" key="9">
    <source>
        <dbReference type="PROSITE" id="PS51464"/>
    </source>
</evidence>
<feature type="site" description="Catalytically relevant" evidence="6">
    <location>
        <position position="52"/>
    </location>
</feature>
<dbReference type="PANTHER" id="PTHR42745">
    <property type="match status" value="1"/>
</dbReference>
<evidence type="ECO:0000256" key="5">
    <source>
        <dbReference type="PIRSR" id="PIRSR004692-2"/>
    </source>
</evidence>
<dbReference type="InterPro" id="IPR000644">
    <property type="entry name" value="CBS_dom"/>
</dbReference>
<dbReference type="CDD" id="cd04604">
    <property type="entry name" value="CBS_pair_SIS_assoc"/>
    <property type="match status" value="1"/>
</dbReference>
<feature type="domain" description="CBS" evidence="8">
    <location>
        <begin position="270"/>
        <end position="322"/>
    </location>
</feature>
<evidence type="ECO:0000256" key="1">
    <source>
        <dbReference type="ARBA" id="ARBA00008165"/>
    </source>
</evidence>
<evidence type="ECO:0000313" key="10">
    <source>
        <dbReference type="EMBL" id="HEN27646.1"/>
    </source>
</evidence>
<feature type="binding site" evidence="5">
    <location>
        <position position="75"/>
    </location>
    <ligand>
        <name>Zn(2+)</name>
        <dbReference type="ChEBI" id="CHEBI:29105"/>
    </ligand>
</feature>
<dbReference type="InterPro" id="IPR046348">
    <property type="entry name" value="SIS_dom_sf"/>
</dbReference>
<keyword evidence="3 7" id="KW-0129">CBS domain</keyword>
<dbReference type="InterPro" id="IPR001347">
    <property type="entry name" value="SIS_dom"/>
</dbReference>
<dbReference type="GO" id="GO:0005975">
    <property type="term" value="P:carbohydrate metabolic process"/>
    <property type="evidence" value="ECO:0007669"/>
    <property type="project" value="InterPro"/>
</dbReference>
<comment type="similarity">
    <text evidence="1 4">Belongs to the SIS family. GutQ/KpsF subfamily.</text>
</comment>
<dbReference type="Gene3D" id="3.40.50.10490">
    <property type="entry name" value="Glucose-6-phosphate isomerase like protein, domain 1"/>
    <property type="match status" value="1"/>
</dbReference>
<reference evidence="10" key="1">
    <citation type="journal article" date="2020" name="mSystems">
        <title>Genome- and Community-Level Interaction Insights into Carbon Utilization and Element Cycling Functions of Hydrothermarchaeota in Hydrothermal Sediment.</title>
        <authorList>
            <person name="Zhou Z."/>
            <person name="Liu Y."/>
            <person name="Xu W."/>
            <person name="Pan J."/>
            <person name="Luo Z.H."/>
            <person name="Li M."/>
        </authorList>
    </citation>
    <scope>NUCLEOTIDE SEQUENCE [LARGE SCALE GENOMIC DNA]</scope>
    <source>
        <strain evidence="10">SpSt-34</strain>
        <strain evidence="11">SpSt-69</strain>
    </source>
</reference>
<evidence type="ECO:0000313" key="11">
    <source>
        <dbReference type="EMBL" id="HGL18146.1"/>
    </source>
</evidence>
<dbReference type="SMART" id="SM00116">
    <property type="entry name" value="CBS"/>
    <property type="match status" value="2"/>
</dbReference>
<sequence>MKEKILKRAQEIIDIELEGLKSLRDSLDENFYRAIILLLQCKGRIVVSGVGKSGIVGRKISSTLNGVGIPSVFLHPSESLHGELGMVQKDDVFLAISKSGQSEEFSIILPYVKRINIPIIGMTSNANSDLAKQSDIIIFVKVDKEACPYNIVPTTSTTAMMALGDAIAIILAELKGLKLEQLATLHPGGTIGKRYWLKVEDMMLTGPQHVPIVHKDSPMKEVILEMTQKRGITSVVDDDGVLIGVITDGDLRRLLEKTQDIFNLKAKEVMTTNPKTIKKDELAATAASKMEHYGITALIVVDDLNKPIGIIHLHDLMRAKVI</sequence>
<comment type="caution">
    <text evidence="10">The sequence shown here is derived from an EMBL/GenBank/DDBJ whole genome shotgun (WGS) entry which is preliminary data.</text>
</comment>
<dbReference type="PROSITE" id="PS51371">
    <property type="entry name" value="CBS"/>
    <property type="match status" value="2"/>
</dbReference>
<organism evidence="10">
    <name type="scientific">candidate division WOR-3 bacterium</name>
    <dbReference type="NCBI Taxonomy" id="2052148"/>
    <lineage>
        <taxon>Bacteria</taxon>
        <taxon>Bacteria division WOR-3</taxon>
    </lineage>
</organism>
<feature type="site" description="Catalytically relevant" evidence="6">
    <location>
        <position position="145"/>
    </location>
</feature>
<dbReference type="NCBIfam" id="TIGR00393">
    <property type="entry name" value="kpsF"/>
    <property type="match status" value="1"/>
</dbReference>
<dbReference type="PROSITE" id="PS51464">
    <property type="entry name" value="SIS"/>
    <property type="match status" value="1"/>
</dbReference>
<dbReference type="InterPro" id="IPR035474">
    <property type="entry name" value="SIS_Kpsf"/>
</dbReference>
<feature type="site" description="Catalytically relevant" evidence="6">
    <location>
        <position position="104"/>
    </location>
</feature>
<evidence type="ECO:0000259" key="8">
    <source>
        <dbReference type="PROSITE" id="PS51371"/>
    </source>
</evidence>
<dbReference type="PANTHER" id="PTHR42745:SF1">
    <property type="entry name" value="ARABINOSE 5-PHOSPHATE ISOMERASE KDSD"/>
    <property type="match status" value="1"/>
</dbReference>
<dbReference type="EMBL" id="DSOL01000089">
    <property type="protein sequence ID" value="HEN27646.1"/>
    <property type="molecule type" value="Genomic_DNA"/>
</dbReference>
<dbReference type="GO" id="GO:1901135">
    <property type="term" value="P:carbohydrate derivative metabolic process"/>
    <property type="evidence" value="ECO:0007669"/>
    <property type="project" value="InterPro"/>
</dbReference>
<evidence type="ECO:0000256" key="3">
    <source>
        <dbReference type="ARBA" id="ARBA00023122"/>
    </source>
</evidence>
<dbReference type="SUPFAM" id="SSF53697">
    <property type="entry name" value="SIS domain"/>
    <property type="match status" value="1"/>
</dbReference>
<dbReference type="Pfam" id="PF01380">
    <property type="entry name" value="SIS"/>
    <property type="match status" value="1"/>
</dbReference>
<evidence type="ECO:0000256" key="6">
    <source>
        <dbReference type="PIRSR" id="PIRSR004692-3"/>
    </source>
</evidence>
<feature type="domain" description="SIS" evidence="9">
    <location>
        <begin position="35"/>
        <end position="177"/>
    </location>
</feature>
<evidence type="ECO:0000256" key="2">
    <source>
        <dbReference type="ARBA" id="ARBA00022737"/>
    </source>
</evidence>
<dbReference type="CDD" id="cd05014">
    <property type="entry name" value="SIS_Kpsf"/>
    <property type="match status" value="1"/>
</dbReference>
<evidence type="ECO:0000256" key="4">
    <source>
        <dbReference type="PIRNR" id="PIRNR004692"/>
    </source>
</evidence>
<keyword evidence="10" id="KW-0413">Isomerase</keyword>